<dbReference type="Proteomes" id="UP001583172">
    <property type="component" value="Unassembled WGS sequence"/>
</dbReference>
<proteinExistence type="predicted"/>
<gene>
    <name evidence="1" type="ORF">VTJ49DRAFT_7679</name>
</gene>
<evidence type="ECO:0000313" key="1">
    <source>
        <dbReference type="EMBL" id="KAL1840836.1"/>
    </source>
</evidence>
<sequence>MPSPLPWGVVIVPDPFSFPSPFLFSFPDPKGARQKAEKIVPRRCPCGVASGRGRSRRCGGGSCAGGRATRTCRSGSGRTCCRRGRTAYPVMADTVRILVLSSNQFPSRPPDDPIDESPTPVLVGGHSTRRVACRVIGRGLGGGEFVVGSVSQKGSVAYLAGVDPLAGEGIVVGPHFGGGCRLSLSGLVSAEVRGWFLARFWPNSLVQLWDRAAM</sequence>
<name>A0ABR3VHD3_HUMIN</name>
<evidence type="ECO:0000313" key="2">
    <source>
        <dbReference type="Proteomes" id="UP001583172"/>
    </source>
</evidence>
<comment type="caution">
    <text evidence="1">The sequence shown here is derived from an EMBL/GenBank/DDBJ whole genome shotgun (WGS) entry which is preliminary data.</text>
</comment>
<accession>A0ABR3VHD3</accession>
<dbReference type="EMBL" id="JAZGSY010000097">
    <property type="protein sequence ID" value="KAL1840836.1"/>
    <property type="molecule type" value="Genomic_DNA"/>
</dbReference>
<reference evidence="1 2" key="1">
    <citation type="journal article" date="2024" name="Commun. Biol.">
        <title>Comparative genomic analysis of thermophilic fungi reveals convergent evolutionary adaptations and gene losses.</title>
        <authorList>
            <person name="Steindorff A.S."/>
            <person name="Aguilar-Pontes M.V."/>
            <person name="Robinson A.J."/>
            <person name="Andreopoulos B."/>
            <person name="LaButti K."/>
            <person name="Kuo A."/>
            <person name="Mondo S."/>
            <person name="Riley R."/>
            <person name="Otillar R."/>
            <person name="Haridas S."/>
            <person name="Lipzen A."/>
            <person name="Grimwood J."/>
            <person name="Schmutz J."/>
            <person name="Clum A."/>
            <person name="Reid I.D."/>
            <person name="Moisan M.C."/>
            <person name="Butler G."/>
            <person name="Nguyen T.T.M."/>
            <person name="Dewar K."/>
            <person name="Conant G."/>
            <person name="Drula E."/>
            <person name="Henrissat B."/>
            <person name="Hansel C."/>
            <person name="Singer S."/>
            <person name="Hutchinson M.I."/>
            <person name="de Vries R.P."/>
            <person name="Natvig D.O."/>
            <person name="Powell A.J."/>
            <person name="Tsang A."/>
            <person name="Grigoriev I.V."/>
        </authorList>
    </citation>
    <scope>NUCLEOTIDE SEQUENCE [LARGE SCALE GENOMIC DNA]</scope>
    <source>
        <strain evidence="1 2">CBS 620.91</strain>
    </source>
</reference>
<keyword evidence="2" id="KW-1185">Reference proteome</keyword>
<organism evidence="1 2">
    <name type="scientific">Humicola insolens</name>
    <name type="common">Soft-rot fungus</name>
    <dbReference type="NCBI Taxonomy" id="85995"/>
    <lineage>
        <taxon>Eukaryota</taxon>
        <taxon>Fungi</taxon>
        <taxon>Dikarya</taxon>
        <taxon>Ascomycota</taxon>
        <taxon>Pezizomycotina</taxon>
        <taxon>Sordariomycetes</taxon>
        <taxon>Sordariomycetidae</taxon>
        <taxon>Sordariales</taxon>
        <taxon>Chaetomiaceae</taxon>
        <taxon>Mycothermus</taxon>
    </lineage>
</organism>
<protein>
    <submittedName>
        <fullName evidence="1">Uncharacterized protein</fullName>
    </submittedName>
</protein>